<keyword evidence="1" id="KW-0863">Zinc-finger</keyword>
<dbReference type="InterPro" id="IPR013083">
    <property type="entry name" value="Znf_RING/FYVE/PHD"/>
</dbReference>
<dbReference type="Proteomes" id="UP000250321">
    <property type="component" value="Unassembled WGS sequence"/>
</dbReference>
<dbReference type="Gene3D" id="3.30.40.10">
    <property type="entry name" value="Zinc/RING finger domain, C3HC4 (zinc finger)"/>
    <property type="match status" value="1"/>
</dbReference>
<evidence type="ECO:0000256" key="1">
    <source>
        <dbReference type="PROSITE-ProRule" id="PRU00175"/>
    </source>
</evidence>
<dbReference type="STRING" id="2094558.A0A314UQM3"/>
<protein>
    <recommendedName>
        <fullName evidence="3">RING-type domain-containing protein</fullName>
    </recommendedName>
</protein>
<dbReference type="PROSITE" id="PS50089">
    <property type="entry name" value="ZF_RING_2"/>
    <property type="match status" value="1"/>
</dbReference>
<evidence type="ECO:0000259" key="3">
    <source>
        <dbReference type="PROSITE" id="PS50089"/>
    </source>
</evidence>
<feature type="domain" description="RING-type" evidence="3">
    <location>
        <begin position="14"/>
        <end position="62"/>
    </location>
</feature>
<organism evidence="4 5">
    <name type="scientific">Prunus yedoensis var. nudiflora</name>
    <dbReference type="NCBI Taxonomy" id="2094558"/>
    <lineage>
        <taxon>Eukaryota</taxon>
        <taxon>Viridiplantae</taxon>
        <taxon>Streptophyta</taxon>
        <taxon>Embryophyta</taxon>
        <taxon>Tracheophyta</taxon>
        <taxon>Spermatophyta</taxon>
        <taxon>Magnoliopsida</taxon>
        <taxon>eudicotyledons</taxon>
        <taxon>Gunneridae</taxon>
        <taxon>Pentapetalae</taxon>
        <taxon>rosids</taxon>
        <taxon>fabids</taxon>
        <taxon>Rosales</taxon>
        <taxon>Rosaceae</taxon>
        <taxon>Amygdaloideae</taxon>
        <taxon>Amygdaleae</taxon>
        <taxon>Prunus</taxon>
    </lineage>
</organism>
<dbReference type="InterPro" id="IPR001841">
    <property type="entry name" value="Znf_RING"/>
</dbReference>
<proteinExistence type="predicted"/>
<dbReference type="SMART" id="SM00184">
    <property type="entry name" value="RING"/>
    <property type="match status" value="1"/>
</dbReference>
<evidence type="ECO:0000256" key="2">
    <source>
        <dbReference type="SAM" id="Coils"/>
    </source>
</evidence>
<feature type="coiled-coil region" evidence="2">
    <location>
        <begin position="779"/>
        <end position="813"/>
    </location>
</feature>
<name>A0A314UQM3_PRUYE</name>
<dbReference type="PANTHER" id="PTHR47344:SF1">
    <property type="entry name" value="RING ZINC FINGER PROTEIN-RELATED"/>
    <property type="match status" value="1"/>
</dbReference>
<dbReference type="AlphaFoldDB" id="A0A314UQM3"/>
<feature type="coiled-coil region" evidence="2">
    <location>
        <begin position="621"/>
        <end position="687"/>
    </location>
</feature>
<keyword evidence="1" id="KW-0479">Metal-binding</keyword>
<keyword evidence="2" id="KW-0175">Coiled coil</keyword>
<sequence length="947" mass="105998">MGDADCNSCAKTICSICYEDLKAIVEDLQVITICGHVFHELCLQQWFEYCARTKRYTCPVCKQNCKEKDAGRLYFQSVGDSADPSLTQRPINQCEEDPVVLRREVKRLEVTALGLRSAFDLQGKELKELKEQLCLCKDEAKKEALLKNEALKQHASMQQQLHMKSEALDKSTMERLRLQDRNMALAKELAAFKLVSDLDLKEDEVLKLSTLGNGANTKDTIDILRKSLEMSKRNYKELINKYNGIARETRESKKLEKEAKEKIKKLKNRVQELEMAVEVKDNEDLRDLKASRKTRGEGVMQNGVQCNFKSMPVNNSSEDQREHLCAPKRKLNKIENLENDLLCHRRTENFNFSDHMDANCTKDGTRTPAYDKVKDAYSLIDEDASKLSTTKHGLSNLNLKEQTYDVVAIQKCTRLRSEAASDTKKETSVIGLSNLVETFGSITGTSKNTAKTPAADMADVVILDDVEQVQPIFNIRKESPIPQPLPSPGDICFSGGLLGPDGTNRYLGKWCKRGLNKGSESSADTGRLIAVGADGRGGRIKVLRSLNQLTVDNKENSSGTKRCKTGAKTNSSQSQGLQEWLGYYASKKKHSCPVCKQSCKPNDVARLYFQWGDSSLTQRPVIEREEDSEALRREVRRLEAMALGLGSALEGKEKEVKALNQELYLSKEQVKKEVELKNEALKQQTSMQQLFHMKSKEFDQSTLECLRLQERNRALDKELAAVELVSDLDLDEEDVLKIAALGNGANNKDTIDVLRTSLVMSNRNYKELMAKYNLNEQKEARHSKKLEKARGKINKLKTKVQELETSVEVKNTEVLRALKASKKTRGGGFIKHGVNQPASDRKKETSVLGLSNLVDPLGSITGTCADTAKTPAADIADVVIIDDDEQVQPMMNIRNKPPIPQPLPRPGDACFSGGLLGPDGTNRYLGKWCKRKHKNRSAIAQDPSCTS</sequence>
<dbReference type="PANTHER" id="PTHR47344">
    <property type="entry name" value="RING ZINC FINGER PROTEIN-RELATED"/>
    <property type="match status" value="1"/>
</dbReference>
<evidence type="ECO:0000313" key="4">
    <source>
        <dbReference type="EMBL" id="PQM37049.1"/>
    </source>
</evidence>
<reference evidence="4 5" key="1">
    <citation type="submission" date="2018-02" db="EMBL/GenBank/DDBJ databases">
        <title>Draft genome of wild Prunus yedoensis var. nudiflora.</title>
        <authorList>
            <person name="Baek S."/>
            <person name="Kim J.-H."/>
            <person name="Choi K."/>
            <person name="Kim G.-B."/>
            <person name="Cho A."/>
            <person name="Jang H."/>
            <person name="Shin C.-H."/>
            <person name="Yu H.-J."/>
            <person name="Mun J.-H."/>
        </authorList>
    </citation>
    <scope>NUCLEOTIDE SEQUENCE [LARGE SCALE GENOMIC DNA]</scope>
    <source>
        <strain evidence="5">cv. Jeju island</strain>
        <tissue evidence="4">Leaf</tissue>
    </source>
</reference>
<accession>A0A314UQM3</accession>
<evidence type="ECO:0000313" key="5">
    <source>
        <dbReference type="Proteomes" id="UP000250321"/>
    </source>
</evidence>
<dbReference type="OrthoDB" id="8062037at2759"/>
<dbReference type="EMBL" id="PJQY01003489">
    <property type="protein sequence ID" value="PQM37049.1"/>
    <property type="molecule type" value="Genomic_DNA"/>
</dbReference>
<dbReference type="GO" id="GO:0008270">
    <property type="term" value="F:zinc ion binding"/>
    <property type="evidence" value="ECO:0007669"/>
    <property type="project" value="UniProtKB-KW"/>
</dbReference>
<dbReference type="Pfam" id="PF13639">
    <property type="entry name" value="zf-RING_2"/>
    <property type="match status" value="1"/>
</dbReference>
<keyword evidence="1" id="KW-0862">Zinc</keyword>
<feature type="coiled-coil region" evidence="2">
    <location>
        <begin position="221"/>
        <end position="283"/>
    </location>
</feature>
<dbReference type="CDD" id="cd16448">
    <property type="entry name" value="RING-H2"/>
    <property type="match status" value="1"/>
</dbReference>
<keyword evidence="5" id="KW-1185">Reference proteome</keyword>
<dbReference type="SUPFAM" id="SSF57850">
    <property type="entry name" value="RING/U-box"/>
    <property type="match status" value="1"/>
</dbReference>
<comment type="caution">
    <text evidence="4">The sequence shown here is derived from an EMBL/GenBank/DDBJ whole genome shotgun (WGS) entry which is preliminary data.</text>
</comment>
<gene>
    <name evidence="4" type="ORF">Pyn_03148</name>
</gene>